<name>A0A445AWQ3_ARAHY</name>
<comment type="caution">
    <text evidence="1">The sequence shown here is derived from an EMBL/GenBank/DDBJ whole genome shotgun (WGS) entry which is preliminary data.</text>
</comment>
<keyword evidence="2" id="KW-1185">Reference proteome</keyword>
<evidence type="ECO:0000313" key="2">
    <source>
        <dbReference type="Proteomes" id="UP000289738"/>
    </source>
</evidence>
<dbReference type="Proteomes" id="UP000289738">
    <property type="component" value="Chromosome B01"/>
</dbReference>
<sequence length="176" mass="20608">MLLRKCVGLCFEAAFDFELRRKELMRHKPLRRLLDLACFELISGFELLKRNEKRFSWDPNRVAKVQVLGMAPKLNPRREYIANYIVVQSPTREKRRKTSNKKVEKRAGIVSRLQDSLDHILVGVESKVATKEDDPCSIENCIKLLCKLPGLEPYSPQFYLGIRLMAKPQYRKTFMH</sequence>
<accession>A0A445AWQ3</accession>
<organism evidence="1 2">
    <name type="scientific">Arachis hypogaea</name>
    <name type="common">Peanut</name>
    <dbReference type="NCBI Taxonomy" id="3818"/>
    <lineage>
        <taxon>Eukaryota</taxon>
        <taxon>Viridiplantae</taxon>
        <taxon>Streptophyta</taxon>
        <taxon>Embryophyta</taxon>
        <taxon>Tracheophyta</taxon>
        <taxon>Spermatophyta</taxon>
        <taxon>Magnoliopsida</taxon>
        <taxon>eudicotyledons</taxon>
        <taxon>Gunneridae</taxon>
        <taxon>Pentapetalae</taxon>
        <taxon>rosids</taxon>
        <taxon>fabids</taxon>
        <taxon>Fabales</taxon>
        <taxon>Fabaceae</taxon>
        <taxon>Papilionoideae</taxon>
        <taxon>50 kb inversion clade</taxon>
        <taxon>dalbergioids sensu lato</taxon>
        <taxon>Dalbergieae</taxon>
        <taxon>Pterocarpus clade</taxon>
        <taxon>Arachis</taxon>
    </lineage>
</organism>
<dbReference type="AlphaFoldDB" id="A0A445AWQ3"/>
<dbReference type="EMBL" id="SDMP01000011">
    <property type="protein sequence ID" value="RYR30869.1"/>
    <property type="molecule type" value="Genomic_DNA"/>
</dbReference>
<protein>
    <submittedName>
        <fullName evidence="1">Uncharacterized protein</fullName>
    </submittedName>
</protein>
<proteinExistence type="predicted"/>
<evidence type="ECO:0000313" key="1">
    <source>
        <dbReference type="EMBL" id="RYR30869.1"/>
    </source>
</evidence>
<gene>
    <name evidence="1" type="ORF">Ahy_B01g055644</name>
</gene>
<reference evidence="1 2" key="1">
    <citation type="submission" date="2019-01" db="EMBL/GenBank/DDBJ databases">
        <title>Sequencing of cultivated peanut Arachis hypogaea provides insights into genome evolution and oil improvement.</title>
        <authorList>
            <person name="Chen X."/>
        </authorList>
    </citation>
    <scope>NUCLEOTIDE SEQUENCE [LARGE SCALE GENOMIC DNA]</scope>
    <source>
        <strain evidence="2">cv. Fuhuasheng</strain>
        <tissue evidence="1">Leaves</tissue>
    </source>
</reference>